<feature type="transmembrane region" description="Helical" evidence="6">
    <location>
        <begin position="65"/>
        <end position="87"/>
    </location>
</feature>
<protein>
    <recommendedName>
        <fullName evidence="7">CWH43-like N-terminal domain-containing protein</fullName>
    </recommendedName>
</protein>
<dbReference type="EMBL" id="JAEUBG010005651">
    <property type="protein sequence ID" value="KAH3673395.1"/>
    <property type="molecule type" value="Genomic_DNA"/>
</dbReference>
<feature type="transmembrane region" description="Helical" evidence="6">
    <location>
        <begin position="108"/>
        <end position="131"/>
    </location>
</feature>
<evidence type="ECO:0000256" key="2">
    <source>
        <dbReference type="ARBA" id="ARBA00022692"/>
    </source>
</evidence>
<comment type="caution">
    <text evidence="8">The sequence shown here is derived from an EMBL/GenBank/DDBJ whole genome shotgun (WGS) entry which is preliminary data.</text>
</comment>
<comment type="subcellular location">
    <subcellularLocation>
        <location evidence="1">Endomembrane system</location>
        <topology evidence="1">Multi-pass membrane protein</topology>
    </subcellularLocation>
</comment>
<dbReference type="Proteomes" id="UP000774326">
    <property type="component" value="Unassembled WGS sequence"/>
</dbReference>
<evidence type="ECO:0000313" key="8">
    <source>
        <dbReference type="EMBL" id="KAH3673395.1"/>
    </source>
</evidence>
<reference evidence="8" key="1">
    <citation type="journal article" date="2021" name="Open Biol.">
        <title>Shared evolutionary footprints suggest mitochondrial oxidative damage underlies multiple complex I losses in fungi.</title>
        <authorList>
            <person name="Schikora-Tamarit M.A."/>
            <person name="Marcet-Houben M."/>
            <person name="Nosek J."/>
            <person name="Gabaldon T."/>
        </authorList>
    </citation>
    <scope>NUCLEOTIDE SEQUENCE</scope>
    <source>
        <strain evidence="8">CBS2887</strain>
    </source>
</reference>
<dbReference type="PANTHER" id="PTHR21324">
    <property type="entry name" value="FASTING-INDUCIBLE INTEGRAL MEMBRANE PROTEIN TM6P1-RELATED"/>
    <property type="match status" value="1"/>
</dbReference>
<proteinExistence type="predicted"/>
<dbReference type="PANTHER" id="PTHR21324:SF2">
    <property type="entry name" value="EG:22E5.9 PROTEIN"/>
    <property type="match status" value="1"/>
</dbReference>
<dbReference type="GO" id="GO:0005886">
    <property type="term" value="C:plasma membrane"/>
    <property type="evidence" value="ECO:0007669"/>
    <property type="project" value="TreeGrafter"/>
</dbReference>
<evidence type="ECO:0000256" key="1">
    <source>
        <dbReference type="ARBA" id="ARBA00004127"/>
    </source>
</evidence>
<evidence type="ECO:0000256" key="5">
    <source>
        <dbReference type="SAM" id="MobiDB-lite"/>
    </source>
</evidence>
<feature type="transmembrane region" description="Helical" evidence="6">
    <location>
        <begin position="176"/>
        <end position="195"/>
    </location>
</feature>
<evidence type="ECO:0000256" key="4">
    <source>
        <dbReference type="ARBA" id="ARBA00023136"/>
    </source>
</evidence>
<feature type="transmembrane region" description="Helical" evidence="6">
    <location>
        <begin position="207"/>
        <end position="227"/>
    </location>
</feature>
<accession>A0A9P8PKU7</accession>
<reference evidence="8" key="2">
    <citation type="submission" date="2021-01" db="EMBL/GenBank/DDBJ databases">
        <authorList>
            <person name="Schikora-Tamarit M.A."/>
        </authorList>
    </citation>
    <scope>NUCLEOTIDE SEQUENCE</scope>
    <source>
        <strain evidence="8">CBS2887</strain>
    </source>
</reference>
<gene>
    <name evidence="8" type="ORF">WICPIJ_009783</name>
</gene>
<keyword evidence="9" id="KW-1185">Reference proteome</keyword>
<feature type="transmembrane region" description="Helical" evidence="6">
    <location>
        <begin position="12"/>
        <end position="36"/>
    </location>
</feature>
<feature type="region of interest" description="Disordered" evidence="5">
    <location>
        <begin position="236"/>
        <end position="265"/>
    </location>
</feature>
<evidence type="ECO:0000259" key="7">
    <source>
        <dbReference type="Pfam" id="PF10277"/>
    </source>
</evidence>
<dbReference type="InterPro" id="IPR019402">
    <property type="entry name" value="CWH43_N"/>
</dbReference>
<dbReference type="InterPro" id="IPR050911">
    <property type="entry name" value="DRAM/TMEM150_Autophagy_Mod"/>
</dbReference>
<evidence type="ECO:0000256" key="6">
    <source>
        <dbReference type="SAM" id="Phobius"/>
    </source>
</evidence>
<dbReference type="AlphaFoldDB" id="A0A9P8PKU7"/>
<feature type="domain" description="CWH43-like N-terminal" evidence="7">
    <location>
        <begin position="12"/>
        <end position="225"/>
    </location>
</feature>
<dbReference type="GO" id="GO:0012505">
    <property type="term" value="C:endomembrane system"/>
    <property type="evidence" value="ECO:0007669"/>
    <property type="project" value="UniProtKB-SubCell"/>
</dbReference>
<organism evidence="8 9">
    <name type="scientific">Wickerhamomyces pijperi</name>
    <name type="common">Yeast</name>
    <name type="synonym">Pichia pijperi</name>
    <dbReference type="NCBI Taxonomy" id="599730"/>
    <lineage>
        <taxon>Eukaryota</taxon>
        <taxon>Fungi</taxon>
        <taxon>Dikarya</taxon>
        <taxon>Ascomycota</taxon>
        <taxon>Saccharomycotina</taxon>
        <taxon>Saccharomycetes</taxon>
        <taxon>Phaffomycetales</taxon>
        <taxon>Wickerhamomycetaceae</taxon>
        <taxon>Wickerhamomyces</taxon>
    </lineage>
</organism>
<evidence type="ECO:0000313" key="9">
    <source>
        <dbReference type="Proteomes" id="UP000774326"/>
    </source>
</evidence>
<sequence>MKISRILTSKWMIFLPIFGIIPWGGMLIGMISAWAIQGHPLYWFMDSYQYPVYISDVGATSLQPLFIVGVAVNVAVFLMTLALIMYLRDRYDKWFEKDGERHNRNLAIAAISFAVLGELGILFVSIFNTNIFHKTHIAMLGIFLLGLLVSLILQCTQYWRMGDVIGHGFNHYKISFVLKLVFTVVALALAIAFYKVSDYSKSAAIEWSLAFFYNLIFFIFAYDLYVLNTSIQRERNSGPHQGDLTENEKSAHSTMAANNDEETIV</sequence>
<feature type="transmembrane region" description="Helical" evidence="6">
    <location>
        <begin position="137"/>
        <end position="155"/>
    </location>
</feature>
<evidence type="ECO:0000256" key="3">
    <source>
        <dbReference type="ARBA" id="ARBA00022989"/>
    </source>
</evidence>
<keyword evidence="3 6" id="KW-1133">Transmembrane helix</keyword>
<dbReference type="Pfam" id="PF10277">
    <property type="entry name" value="Frag1"/>
    <property type="match status" value="1"/>
</dbReference>
<keyword evidence="2 6" id="KW-0812">Transmembrane</keyword>
<keyword evidence="4 6" id="KW-0472">Membrane</keyword>
<dbReference type="OrthoDB" id="10032492at2759"/>
<name>A0A9P8PKU7_WICPI</name>